<dbReference type="InterPro" id="IPR036397">
    <property type="entry name" value="RNaseH_sf"/>
</dbReference>
<dbReference type="GO" id="GO:0015074">
    <property type="term" value="P:DNA integration"/>
    <property type="evidence" value="ECO:0007669"/>
    <property type="project" value="InterPro"/>
</dbReference>
<dbReference type="PANTHER" id="PTHR46889:SF4">
    <property type="entry name" value="TRANSPOSASE INSO FOR INSERTION SEQUENCE ELEMENT IS911B-RELATED"/>
    <property type="match status" value="1"/>
</dbReference>
<dbReference type="PANTHER" id="PTHR46889">
    <property type="entry name" value="TRANSPOSASE INSF FOR INSERTION SEQUENCE IS3B-RELATED"/>
    <property type="match status" value="1"/>
</dbReference>
<dbReference type="EMBL" id="BARU01022358">
    <property type="protein sequence ID" value="GAH55908.1"/>
    <property type="molecule type" value="Genomic_DNA"/>
</dbReference>
<feature type="domain" description="Integrase catalytic" evidence="1">
    <location>
        <begin position="30"/>
        <end position="189"/>
    </location>
</feature>
<comment type="caution">
    <text evidence="2">The sequence shown here is derived from an EMBL/GenBank/DDBJ whole genome shotgun (WGS) entry which is preliminary data.</text>
</comment>
<evidence type="ECO:0000259" key="1">
    <source>
        <dbReference type="PROSITE" id="PS50994"/>
    </source>
</evidence>
<protein>
    <recommendedName>
        <fullName evidence="1">Integrase catalytic domain-containing protein</fullName>
    </recommendedName>
</protein>
<dbReference type="SUPFAM" id="SSF53098">
    <property type="entry name" value="Ribonuclease H-like"/>
    <property type="match status" value="1"/>
</dbReference>
<sequence>MRLYAIYPKPRLSKSNDEHKKYPYLLKGVTVDHPDQAWASDITYIRLLHGFVYLVVIMDWFSRYVLSWELSITLDRDFCIDALKRSLLISKPEIFNSDQGPQYTSEDFINVLKNEDIRISMDGQGRLYDNIFVERLWRTVKYEEVYLHDYLSVPEARERLAPYFNFYNTERPHASLGNQTPYEVYYDLPPAQKAVFVYR</sequence>
<name>X1IE97_9ZZZZ</name>
<evidence type="ECO:0000313" key="2">
    <source>
        <dbReference type="EMBL" id="GAH55908.1"/>
    </source>
</evidence>
<dbReference type="InterPro" id="IPR001584">
    <property type="entry name" value="Integrase_cat-core"/>
</dbReference>
<dbReference type="GO" id="GO:0003676">
    <property type="term" value="F:nucleic acid binding"/>
    <property type="evidence" value="ECO:0007669"/>
    <property type="project" value="InterPro"/>
</dbReference>
<organism evidence="2">
    <name type="scientific">marine sediment metagenome</name>
    <dbReference type="NCBI Taxonomy" id="412755"/>
    <lineage>
        <taxon>unclassified sequences</taxon>
        <taxon>metagenomes</taxon>
        <taxon>ecological metagenomes</taxon>
    </lineage>
</organism>
<dbReference type="InterPro" id="IPR050900">
    <property type="entry name" value="Transposase_IS3/IS150/IS904"/>
</dbReference>
<accession>X1IE97</accession>
<reference evidence="2" key="1">
    <citation type="journal article" date="2014" name="Front. Microbiol.">
        <title>High frequency of phylogenetically diverse reductive dehalogenase-homologous genes in deep subseafloor sedimentary metagenomes.</title>
        <authorList>
            <person name="Kawai M."/>
            <person name="Futagami T."/>
            <person name="Toyoda A."/>
            <person name="Takaki Y."/>
            <person name="Nishi S."/>
            <person name="Hori S."/>
            <person name="Arai W."/>
            <person name="Tsubouchi T."/>
            <person name="Morono Y."/>
            <person name="Uchiyama I."/>
            <person name="Ito T."/>
            <person name="Fujiyama A."/>
            <person name="Inagaki F."/>
            <person name="Takami H."/>
        </authorList>
    </citation>
    <scope>NUCLEOTIDE SEQUENCE</scope>
    <source>
        <strain evidence="2">Expedition CK06-06</strain>
    </source>
</reference>
<dbReference type="PROSITE" id="PS50994">
    <property type="entry name" value="INTEGRASE"/>
    <property type="match status" value="1"/>
</dbReference>
<dbReference type="InterPro" id="IPR048020">
    <property type="entry name" value="Transpos_IS3"/>
</dbReference>
<dbReference type="NCBIfam" id="NF033516">
    <property type="entry name" value="transpos_IS3"/>
    <property type="match status" value="1"/>
</dbReference>
<gene>
    <name evidence="2" type="ORF">S03H2_36437</name>
</gene>
<dbReference type="InterPro" id="IPR012337">
    <property type="entry name" value="RNaseH-like_sf"/>
</dbReference>
<dbReference type="AlphaFoldDB" id="X1IE97"/>
<dbReference type="Gene3D" id="3.30.420.10">
    <property type="entry name" value="Ribonuclease H-like superfamily/Ribonuclease H"/>
    <property type="match status" value="1"/>
</dbReference>
<dbReference type="Pfam" id="PF00665">
    <property type="entry name" value="rve"/>
    <property type="match status" value="1"/>
</dbReference>
<proteinExistence type="predicted"/>